<name>A0A0U0R9Q0_MYCTX</name>
<organism evidence="2 3">
    <name type="scientific">Mycobacterium tuberculosis</name>
    <dbReference type="NCBI Taxonomy" id="1773"/>
    <lineage>
        <taxon>Bacteria</taxon>
        <taxon>Bacillati</taxon>
        <taxon>Actinomycetota</taxon>
        <taxon>Actinomycetes</taxon>
        <taxon>Mycobacteriales</taxon>
        <taxon>Mycobacteriaceae</taxon>
        <taxon>Mycobacterium</taxon>
        <taxon>Mycobacterium tuberculosis complex</taxon>
    </lineage>
</organism>
<feature type="region of interest" description="Disordered" evidence="1">
    <location>
        <begin position="1"/>
        <end position="53"/>
    </location>
</feature>
<reference evidence="3" key="1">
    <citation type="submission" date="2015-03" db="EMBL/GenBank/DDBJ databases">
        <authorList>
            <consortium name="Pathogen Informatics"/>
        </authorList>
    </citation>
    <scope>NUCLEOTIDE SEQUENCE [LARGE SCALE GENOMIC DNA]</scope>
    <source>
        <strain evidence="3">K00500041</strain>
    </source>
</reference>
<feature type="compositionally biased region" description="Basic residues" evidence="1">
    <location>
        <begin position="42"/>
        <end position="53"/>
    </location>
</feature>
<evidence type="ECO:0000313" key="3">
    <source>
        <dbReference type="Proteomes" id="UP000038802"/>
    </source>
</evidence>
<protein>
    <submittedName>
        <fullName evidence="2">Uncharacterized protein</fullName>
    </submittedName>
</protein>
<dbReference type="AlphaFoldDB" id="A0A0U0R9Q0"/>
<feature type="compositionally biased region" description="Basic and acidic residues" evidence="1">
    <location>
        <begin position="31"/>
        <end position="41"/>
    </location>
</feature>
<evidence type="ECO:0000313" key="2">
    <source>
        <dbReference type="EMBL" id="COV86425.1"/>
    </source>
</evidence>
<dbReference type="EMBL" id="CSAE01000225">
    <property type="protein sequence ID" value="COV86425.1"/>
    <property type="molecule type" value="Genomic_DNA"/>
</dbReference>
<accession>A0A0U0R9Q0</accession>
<evidence type="ECO:0000256" key="1">
    <source>
        <dbReference type="SAM" id="MobiDB-lite"/>
    </source>
</evidence>
<feature type="compositionally biased region" description="Basic and acidic residues" evidence="1">
    <location>
        <begin position="10"/>
        <end position="20"/>
    </location>
</feature>
<gene>
    <name evidence="2" type="ORF">ERS007703_02194</name>
</gene>
<proteinExistence type="predicted"/>
<dbReference type="Proteomes" id="UP000038802">
    <property type="component" value="Unassembled WGS sequence"/>
</dbReference>
<sequence length="53" mass="6251">MRSRSMTDQPVEHRMQDGRRGHLGCPADGTGCDRRRSVRGERSHRRRGYRVDR</sequence>